<gene>
    <name evidence="6" type="ORF">EA187_07950</name>
</gene>
<dbReference type="InterPro" id="IPR017941">
    <property type="entry name" value="Rieske_2Fe-2S"/>
</dbReference>
<dbReference type="EMBL" id="SADD01000003">
    <property type="protein sequence ID" value="RVU45689.1"/>
    <property type="molecule type" value="Genomic_DNA"/>
</dbReference>
<sequence>MPCQVRIMPTPSSDALAIVDSSQLKAPGDARHFDYRDGSGRTGRGVLLRVDARTLVAFDDHCPHWGVPLGEDPSRLFDPRDASIVCSMHRARFDPHSGLCHTGLCEGQHLTRFQVSEGPGVGLVIVKRSGLF</sequence>
<dbReference type="Proteomes" id="UP000282926">
    <property type="component" value="Unassembled WGS sequence"/>
</dbReference>
<keyword evidence="7" id="KW-1185">Reference proteome</keyword>
<evidence type="ECO:0000313" key="6">
    <source>
        <dbReference type="EMBL" id="RVU45689.1"/>
    </source>
</evidence>
<accession>A0ABY0CTP1</accession>
<evidence type="ECO:0000256" key="1">
    <source>
        <dbReference type="ARBA" id="ARBA00022714"/>
    </source>
</evidence>
<protein>
    <recommendedName>
        <fullName evidence="5">Rieske domain-containing protein</fullName>
    </recommendedName>
</protein>
<evidence type="ECO:0000259" key="5">
    <source>
        <dbReference type="PROSITE" id="PS51296"/>
    </source>
</evidence>
<keyword evidence="2" id="KW-0479">Metal-binding</keyword>
<keyword evidence="1" id="KW-0001">2Fe-2S</keyword>
<keyword evidence="3" id="KW-0408">Iron</keyword>
<evidence type="ECO:0000256" key="3">
    <source>
        <dbReference type="ARBA" id="ARBA00023004"/>
    </source>
</evidence>
<dbReference type="SUPFAM" id="SSF50022">
    <property type="entry name" value="ISP domain"/>
    <property type="match status" value="1"/>
</dbReference>
<dbReference type="Pfam" id="PF00355">
    <property type="entry name" value="Rieske"/>
    <property type="match status" value="1"/>
</dbReference>
<evidence type="ECO:0000256" key="4">
    <source>
        <dbReference type="ARBA" id="ARBA00023014"/>
    </source>
</evidence>
<dbReference type="PROSITE" id="PS51296">
    <property type="entry name" value="RIESKE"/>
    <property type="match status" value="1"/>
</dbReference>
<dbReference type="Gene3D" id="2.102.10.10">
    <property type="entry name" value="Rieske [2Fe-2S] iron-sulphur domain"/>
    <property type="match status" value="1"/>
</dbReference>
<keyword evidence="4" id="KW-0411">Iron-sulfur</keyword>
<name>A0ABY0CTP1_9DELT</name>
<comment type="caution">
    <text evidence="6">The sequence shown here is derived from an EMBL/GenBank/DDBJ whole genome shotgun (WGS) entry which is preliminary data.</text>
</comment>
<organism evidence="6 7">
    <name type="scientific">Lujinxingia sediminis</name>
    <dbReference type="NCBI Taxonomy" id="2480984"/>
    <lineage>
        <taxon>Bacteria</taxon>
        <taxon>Deltaproteobacteria</taxon>
        <taxon>Bradymonadales</taxon>
        <taxon>Lujinxingiaceae</taxon>
        <taxon>Lujinxingia</taxon>
    </lineage>
</organism>
<dbReference type="InterPro" id="IPR036922">
    <property type="entry name" value="Rieske_2Fe-2S_sf"/>
</dbReference>
<evidence type="ECO:0000313" key="7">
    <source>
        <dbReference type="Proteomes" id="UP000282926"/>
    </source>
</evidence>
<feature type="domain" description="Rieske" evidence="5">
    <location>
        <begin position="16"/>
        <end position="124"/>
    </location>
</feature>
<reference evidence="6 7" key="1">
    <citation type="submission" date="2019-01" db="EMBL/GenBank/DDBJ databases">
        <title>Lujinxingia litoralis gen. nov., sp. nov. and Lujinxingia sediminis gen. nov., sp. nov., new members in the order Bradymonadales, isolated from coastal sediment.</title>
        <authorList>
            <person name="Li C.-M."/>
        </authorList>
    </citation>
    <scope>NUCLEOTIDE SEQUENCE [LARGE SCALE GENOMIC DNA]</scope>
    <source>
        <strain evidence="6 7">SEH01</strain>
    </source>
</reference>
<evidence type="ECO:0000256" key="2">
    <source>
        <dbReference type="ARBA" id="ARBA00022723"/>
    </source>
</evidence>
<proteinExistence type="predicted"/>